<accession>A0ABV6BYU9</accession>
<dbReference type="Pfam" id="PF01527">
    <property type="entry name" value="HTH_Tnp_1"/>
    <property type="match status" value="1"/>
</dbReference>
<dbReference type="InterPro" id="IPR001584">
    <property type="entry name" value="Integrase_cat-core"/>
</dbReference>
<protein>
    <submittedName>
        <fullName evidence="3">IS3 family transposase</fullName>
    </submittedName>
</protein>
<evidence type="ECO:0000313" key="3">
    <source>
        <dbReference type="EMBL" id="MFC0080218.1"/>
    </source>
</evidence>
<evidence type="ECO:0000313" key="4">
    <source>
        <dbReference type="Proteomes" id="UP001589734"/>
    </source>
</evidence>
<dbReference type="RefSeq" id="WP_379682573.1">
    <property type="nucleotide sequence ID" value="NZ_JBHLYW010000032.1"/>
</dbReference>
<feature type="domain" description="Integrase catalytic" evidence="2">
    <location>
        <begin position="222"/>
        <end position="386"/>
    </location>
</feature>
<evidence type="ECO:0000259" key="2">
    <source>
        <dbReference type="PROSITE" id="PS50994"/>
    </source>
</evidence>
<dbReference type="InterPro" id="IPR012337">
    <property type="entry name" value="RNaseH-like_sf"/>
</dbReference>
<dbReference type="InterPro" id="IPR009057">
    <property type="entry name" value="Homeodomain-like_sf"/>
</dbReference>
<comment type="caution">
    <text evidence="3">The sequence shown here is derived from an EMBL/GenBank/DDBJ whole genome shotgun (WGS) entry which is preliminary data.</text>
</comment>
<dbReference type="InterPro" id="IPR025948">
    <property type="entry name" value="HTH-like_dom"/>
</dbReference>
<evidence type="ECO:0000256" key="1">
    <source>
        <dbReference type="SAM" id="Coils"/>
    </source>
</evidence>
<dbReference type="PROSITE" id="PS50994">
    <property type="entry name" value="INTEGRASE"/>
    <property type="match status" value="1"/>
</dbReference>
<keyword evidence="4" id="KW-1185">Reference proteome</keyword>
<dbReference type="Proteomes" id="UP001589734">
    <property type="component" value="Unassembled WGS sequence"/>
</dbReference>
<dbReference type="InterPro" id="IPR002514">
    <property type="entry name" value="Transposase_8"/>
</dbReference>
<dbReference type="InterPro" id="IPR036397">
    <property type="entry name" value="RNaseH_sf"/>
</dbReference>
<dbReference type="EMBL" id="JBHLYW010000032">
    <property type="protein sequence ID" value="MFC0080218.1"/>
    <property type="molecule type" value="Genomic_DNA"/>
</dbReference>
<dbReference type="PANTHER" id="PTHR46889">
    <property type="entry name" value="TRANSPOSASE INSF FOR INSERTION SEQUENCE IS3B-RELATED"/>
    <property type="match status" value="1"/>
</dbReference>
<reference evidence="3 4" key="1">
    <citation type="submission" date="2024-09" db="EMBL/GenBank/DDBJ databases">
        <authorList>
            <person name="Sun Q."/>
            <person name="Mori K."/>
        </authorList>
    </citation>
    <scope>NUCLEOTIDE SEQUENCE [LARGE SCALE GENOMIC DNA]</scope>
    <source>
        <strain evidence="3 4">CGMCC 1.12926</strain>
    </source>
</reference>
<keyword evidence="1" id="KW-0175">Coiled coil</keyword>
<dbReference type="SUPFAM" id="SSF53098">
    <property type="entry name" value="Ribonuclease H-like"/>
    <property type="match status" value="1"/>
</dbReference>
<sequence>MAKRYNTYNRLVKQKAVRLMCEKGIEQVAKDLEVSESTLSRWELEYKRFGITSFCGSGRGYVRLNPEQKKIKELTRKIKFAQQKLEILKKASKYVSQGRLIVLQYIKDNAKVYPTTTMCKVLRIGIVAYYRWKRNFISEPQQRKNLISEEVKSIFFEFNQRHGSNTITIELQRRGYTISKTTVRRYMVKLGLCYKRNKKTKITTNSNHTNLIAPNILNRKFTVKEPSKVWVSDITYIRIRNSFMYLTIILDLFDRKIIGWNLSSSLTTLQTTIPAWEMAISNRKATNKLIFHSDRGAQYASKSFIERLSSHKNIIRSMSRKGNFWDNAIAENFFSALKKELIYRNSLFTKEQLKVEVFEFIENWYNKKRMHSFLKYKTIEEFDRFKNII</sequence>
<dbReference type="SUPFAM" id="SSF46689">
    <property type="entry name" value="Homeodomain-like"/>
    <property type="match status" value="1"/>
</dbReference>
<organism evidence="3 4">
    <name type="scientific">Flavobacterium procerum</name>
    <dbReference type="NCBI Taxonomy" id="1455569"/>
    <lineage>
        <taxon>Bacteria</taxon>
        <taxon>Pseudomonadati</taxon>
        <taxon>Bacteroidota</taxon>
        <taxon>Flavobacteriia</taxon>
        <taxon>Flavobacteriales</taxon>
        <taxon>Flavobacteriaceae</taxon>
        <taxon>Flavobacterium</taxon>
    </lineage>
</organism>
<dbReference type="InterPro" id="IPR048020">
    <property type="entry name" value="Transpos_IS3"/>
</dbReference>
<dbReference type="Pfam" id="PF13333">
    <property type="entry name" value="rve_2"/>
    <property type="match status" value="1"/>
</dbReference>
<name>A0ABV6BYU9_9FLAO</name>
<dbReference type="NCBIfam" id="NF033516">
    <property type="entry name" value="transpos_IS3"/>
    <property type="match status" value="1"/>
</dbReference>
<proteinExistence type="predicted"/>
<gene>
    <name evidence="3" type="ORF">ACFFLS_24450</name>
</gene>
<dbReference type="Pfam" id="PF13276">
    <property type="entry name" value="HTH_21"/>
    <property type="match status" value="1"/>
</dbReference>
<dbReference type="PANTHER" id="PTHR46889:SF4">
    <property type="entry name" value="TRANSPOSASE INSO FOR INSERTION SEQUENCE ELEMENT IS911B-RELATED"/>
    <property type="match status" value="1"/>
</dbReference>
<dbReference type="Pfam" id="PF00665">
    <property type="entry name" value="rve"/>
    <property type="match status" value="1"/>
</dbReference>
<feature type="coiled-coil region" evidence="1">
    <location>
        <begin position="64"/>
        <end position="91"/>
    </location>
</feature>
<dbReference type="InterPro" id="IPR050900">
    <property type="entry name" value="Transposase_IS3/IS150/IS904"/>
</dbReference>
<dbReference type="Gene3D" id="3.30.420.10">
    <property type="entry name" value="Ribonuclease H-like superfamily/Ribonuclease H"/>
    <property type="match status" value="1"/>
</dbReference>